<reference evidence="3 4" key="1">
    <citation type="submission" date="2023-01" db="EMBL/GenBank/DDBJ databases">
        <title>Analysis of 21 Apiospora genomes using comparative genomics revels a genus with tremendous synthesis potential of carbohydrate active enzymes and secondary metabolites.</title>
        <authorList>
            <person name="Sorensen T."/>
        </authorList>
    </citation>
    <scope>NUCLEOTIDE SEQUENCE [LARGE SCALE GENOMIC DNA]</scope>
    <source>
        <strain evidence="3 4">CBS 24483</strain>
    </source>
</reference>
<dbReference type="Pfam" id="PF25000">
    <property type="entry name" value="DUF7779"/>
    <property type="match status" value="1"/>
</dbReference>
<feature type="compositionally biased region" description="Acidic residues" evidence="1">
    <location>
        <begin position="388"/>
        <end position="407"/>
    </location>
</feature>
<dbReference type="EMBL" id="JAQQWE010000010">
    <property type="protein sequence ID" value="KAK7937545.1"/>
    <property type="molecule type" value="Genomic_DNA"/>
</dbReference>
<dbReference type="Proteomes" id="UP001391051">
    <property type="component" value="Unassembled WGS sequence"/>
</dbReference>
<organism evidence="3 4">
    <name type="scientific">Apiospora aurea</name>
    <dbReference type="NCBI Taxonomy" id="335848"/>
    <lineage>
        <taxon>Eukaryota</taxon>
        <taxon>Fungi</taxon>
        <taxon>Dikarya</taxon>
        <taxon>Ascomycota</taxon>
        <taxon>Pezizomycotina</taxon>
        <taxon>Sordariomycetes</taxon>
        <taxon>Xylariomycetidae</taxon>
        <taxon>Amphisphaeriales</taxon>
        <taxon>Apiosporaceae</taxon>
        <taxon>Apiospora</taxon>
    </lineage>
</organism>
<evidence type="ECO:0000256" key="1">
    <source>
        <dbReference type="SAM" id="MobiDB-lite"/>
    </source>
</evidence>
<evidence type="ECO:0000313" key="4">
    <source>
        <dbReference type="Proteomes" id="UP001391051"/>
    </source>
</evidence>
<sequence length="473" mass="53439">MSEAVRARPAVSQQFGSAMVSDGSRLFQGIVQRDLHLNQHPERPETPPKPTAVIPFNRDTDFIQRDTILDQLHRVCSEPASRTALVGLGGVGKSQIAIEYTYRVRDRSPETWVFWIHASSAARYEQSFRDIADHLKLPGRRSPQTNIFQLLYVWLRGEKSGKWVLILDNVDEAGFLLHNPASNGDGQQHRSDGRSQPLVSYLPTCQHGSILITTRSRDVASKLAESRNTITVDPMNQAEAITLAKEKLGKPDRQGDIEAIESLVYTLEYMPLAIVQATAYISQRAPRCSVRQYLEKFTQSDRKRASLLDYEAGQLRRDGEAKNSIIITRQISFDHIRQTRPSAANLLSLMSFCDRQGIPESLLRASDEKEGTTNRPAQYRRSPALDDLGNDQESSDEDVESDSSIDDEFETDVSSLRDYSFISAVEDGKTFEMHSLVQLATKRWLEAEGQQEKWKSEFIHRLDVQLPTGAYEN</sequence>
<feature type="region of interest" description="Disordered" evidence="1">
    <location>
        <begin position="363"/>
        <end position="407"/>
    </location>
</feature>
<dbReference type="Gene3D" id="3.40.50.300">
    <property type="entry name" value="P-loop containing nucleotide triphosphate hydrolases"/>
    <property type="match status" value="1"/>
</dbReference>
<proteinExistence type="predicted"/>
<dbReference type="InterPro" id="IPR056681">
    <property type="entry name" value="DUF7779"/>
</dbReference>
<dbReference type="GeneID" id="92083697"/>
<evidence type="ECO:0000259" key="2">
    <source>
        <dbReference type="Pfam" id="PF25000"/>
    </source>
</evidence>
<dbReference type="InterPro" id="IPR027417">
    <property type="entry name" value="P-loop_NTPase"/>
</dbReference>
<gene>
    <name evidence="3" type="ORF">PG986_014413</name>
</gene>
<keyword evidence="4" id="KW-1185">Reference proteome</keyword>
<evidence type="ECO:0000313" key="3">
    <source>
        <dbReference type="EMBL" id="KAK7937545.1"/>
    </source>
</evidence>
<dbReference type="RefSeq" id="XP_066692873.1">
    <property type="nucleotide sequence ID" value="XM_066850635.1"/>
</dbReference>
<accession>A0ABR1PSX8</accession>
<protein>
    <submittedName>
        <fullName evidence="3">Tpr domain protein</fullName>
    </submittedName>
</protein>
<dbReference type="PANTHER" id="PTHR35205:SF1">
    <property type="entry name" value="ZU5 DOMAIN-CONTAINING PROTEIN"/>
    <property type="match status" value="1"/>
</dbReference>
<feature type="domain" description="DUF7779" evidence="2">
    <location>
        <begin position="338"/>
        <end position="446"/>
    </location>
</feature>
<dbReference type="SUPFAM" id="SSF52540">
    <property type="entry name" value="P-loop containing nucleoside triphosphate hydrolases"/>
    <property type="match status" value="1"/>
</dbReference>
<dbReference type="PANTHER" id="PTHR35205">
    <property type="entry name" value="NB-ARC AND TPR DOMAIN PROTEIN"/>
    <property type="match status" value="1"/>
</dbReference>
<name>A0ABR1PSX8_9PEZI</name>
<comment type="caution">
    <text evidence="3">The sequence shown here is derived from an EMBL/GenBank/DDBJ whole genome shotgun (WGS) entry which is preliminary data.</text>
</comment>